<dbReference type="EMBL" id="AP012029">
    <property type="protein sequence ID" value="BAJ65168.1"/>
    <property type="molecule type" value="Genomic_DNA"/>
</dbReference>
<feature type="chain" id="PRO_5003228605" description="DUF5667 domain-containing protein" evidence="1">
    <location>
        <begin position="29"/>
        <end position="179"/>
    </location>
</feature>
<dbReference type="STRING" id="926569.ANT_31420"/>
<dbReference type="AlphaFoldDB" id="E8N318"/>
<keyword evidence="1" id="KW-0732">Signal</keyword>
<sequence>MKFKVFSIAIVFLLAFGVLMMQTAPVAAQSSAPEGGVRDKINQMREGVLERTYQRELNWLAAQEDHLNNARTFASKGRELMEKARQKGLDVSALEQAFNTFDSAITAAQGHHDRAAAVLNTHAGFDNNGKATDPQAAKQTVEQAYRALSDAHLTLQKGVIEMRQALRAWRDAHRPQPQP</sequence>
<evidence type="ECO:0000256" key="1">
    <source>
        <dbReference type="SAM" id="SignalP"/>
    </source>
</evidence>
<dbReference type="InParanoid" id="E8N318"/>
<dbReference type="HOGENOM" id="CLU_1500554_0_0_0"/>
<dbReference type="KEGG" id="atm:ANT_31420"/>
<accession>E8N318</accession>
<gene>
    <name evidence="2" type="ordered locus">ANT_31420</name>
</gene>
<evidence type="ECO:0000313" key="2">
    <source>
        <dbReference type="EMBL" id="BAJ65168.1"/>
    </source>
</evidence>
<proteinExistence type="predicted"/>
<dbReference type="RefSeq" id="WP_013561509.1">
    <property type="nucleotide sequence ID" value="NC_014960.1"/>
</dbReference>
<feature type="signal peptide" evidence="1">
    <location>
        <begin position="1"/>
        <end position="28"/>
    </location>
</feature>
<protein>
    <recommendedName>
        <fullName evidence="4">DUF5667 domain-containing protein</fullName>
    </recommendedName>
</protein>
<evidence type="ECO:0000313" key="3">
    <source>
        <dbReference type="Proteomes" id="UP000008922"/>
    </source>
</evidence>
<keyword evidence="3" id="KW-1185">Reference proteome</keyword>
<name>E8N318_ANATU</name>
<dbReference type="Proteomes" id="UP000008922">
    <property type="component" value="Chromosome"/>
</dbReference>
<reference evidence="2 3" key="1">
    <citation type="submission" date="2010-12" db="EMBL/GenBank/DDBJ databases">
        <title>Whole genome sequence of Anaerolinea thermophila UNI-1.</title>
        <authorList>
            <person name="Narita-Yamada S."/>
            <person name="Kishi E."/>
            <person name="Watanabe Y."/>
            <person name="Takasaki K."/>
            <person name="Ankai A."/>
            <person name="Oguchi A."/>
            <person name="Fukui S."/>
            <person name="Takahashi M."/>
            <person name="Yashiro I."/>
            <person name="Hosoyama A."/>
            <person name="Sekiguchi Y."/>
            <person name="Hanada S."/>
            <person name="Fujita N."/>
        </authorList>
    </citation>
    <scope>NUCLEOTIDE SEQUENCE [LARGE SCALE GENOMIC DNA]</scope>
    <source>
        <strain evidence="3">DSM 14523 / JCM 11388 / NBRC 100420 / UNI-1</strain>
    </source>
</reference>
<organism evidence="2 3">
    <name type="scientific">Anaerolinea thermophila (strain DSM 14523 / JCM 11388 / NBRC 100420 / UNI-1)</name>
    <dbReference type="NCBI Taxonomy" id="926569"/>
    <lineage>
        <taxon>Bacteria</taxon>
        <taxon>Bacillati</taxon>
        <taxon>Chloroflexota</taxon>
        <taxon>Anaerolineae</taxon>
        <taxon>Anaerolineales</taxon>
        <taxon>Anaerolineaceae</taxon>
        <taxon>Anaerolinea</taxon>
    </lineage>
</organism>
<evidence type="ECO:0008006" key="4">
    <source>
        <dbReference type="Google" id="ProtNLM"/>
    </source>
</evidence>